<reference evidence="1 2" key="2">
    <citation type="journal article" date="2024" name="Int. J. Syst. Evol. Microbiol.">
        <title>Promethearchaeum syntrophicum gen. nov., sp. nov., an anaerobic, obligately syntrophic archaeon, the first isolate of the lineage 'Asgard' archaea, and proposal of the new archaeal phylum Promethearchaeota phyl. nov. and kingdom Promethearchaeati regn. nov.</title>
        <authorList>
            <person name="Imachi H."/>
            <person name="Nobu M.K."/>
            <person name="Kato S."/>
            <person name="Takaki Y."/>
            <person name="Miyazaki M."/>
            <person name="Miyata M."/>
            <person name="Ogawara M."/>
            <person name="Saito Y."/>
            <person name="Sakai S."/>
            <person name="Tahara Y.O."/>
            <person name="Takano Y."/>
            <person name="Tasumi E."/>
            <person name="Uematsu K."/>
            <person name="Yoshimura T."/>
            <person name="Itoh T."/>
            <person name="Ohkuma M."/>
            <person name="Takai K."/>
        </authorList>
    </citation>
    <scope>NUCLEOTIDE SEQUENCE [LARGE SCALE GENOMIC DNA]</scope>
    <source>
        <strain evidence="1 2">MK-D1</strain>
    </source>
</reference>
<reference evidence="1 2" key="1">
    <citation type="journal article" date="2020" name="Nature">
        <title>Isolation of an archaeon at the prokaryote-eukaryote interface.</title>
        <authorList>
            <person name="Imachi H."/>
            <person name="Nobu M.K."/>
            <person name="Nakahara N."/>
            <person name="Morono Y."/>
            <person name="Ogawara M."/>
            <person name="Takaki Y."/>
            <person name="Takano Y."/>
            <person name="Uematsu K."/>
            <person name="Ikuta T."/>
            <person name="Ito M."/>
            <person name="Matsui Y."/>
            <person name="Miyazaki M."/>
            <person name="Murata K."/>
            <person name="Saito Y."/>
            <person name="Sakai S."/>
            <person name="Song C."/>
            <person name="Tasumi E."/>
            <person name="Yamanaka Y."/>
            <person name="Yamaguchi T."/>
            <person name="Kamagata Y."/>
            <person name="Tamaki H."/>
            <person name="Takai K."/>
        </authorList>
    </citation>
    <scope>NUCLEOTIDE SEQUENCE [LARGE SCALE GENOMIC DNA]</scope>
    <source>
        <strain evidence="1 2">MK-D1</strain>
    </source>
</reference>
<evidence type="ECO:0000313" key="1">
    <source>
        <dbReference type="EMBL" id="QEE16737.1"/>
    </source>
</evidence>
<gene>
    <name evidence="1" type="ORF">DSAG12_02567</name>
</gene>
<accession>A0A5B9DCY4</accession>
<dbReference type="RefSeq" id="WP_162306714.1">
    <property type="nucleotide sequence ID" value="NZ_CP042905.2"/>
</dbReference>
<dbReference type="KEGG" id="psyt:DSAG12_02567"/>
<evidence type="ECO:0000313" key="2">
    <source>
        <dbReference type="Proteomes" id="UP000321408"/>
    </source>
</evidence>
<organism evidence="1 2">
    <name type="scientific">Promethearchaeum syntrophicum</name>
    <dbReference type="NCBI Taxonomy" id="2594042"/>
    <lineage>
        <taxon>Archaea</taxon>
        <taxon>Promethearchaeati</taxon>
        <taxon>Promethearchaeota</taxon>
        <taxon>Promethearchaeia</taxon>
        <taxon>Promethearchaeales</taxon>
        <taxon>Promethearchaeaceae</taxon>
        <taxon>Promethearchaeum</taxon>
    </lineage>
</organism>
<sequence length="50" mass="5924">MFNCVCEINIIISDYHTDDLKMDKEELTEQVILIEDDSYSDKDLLTNRKI</sequence>
<keyword evidence="2" id="KW-1185">Reference proteome</keyword>
<name>A0A5B9DCY4_9ARCH</name>
<proteinExistence type="predicted"/>
<protein>
    <submittedName>
        <fullName evidence="1">Uncharacterized protein</fullName>
    </submittedName>
</protein>
<dbReference type="Proteomes" id="UP000321408">
    <property type="component" value="Chromosome"/>
</dbReference>
<dbReference type="AlphaFoldDB" id="A0A5B9DCY4"/>
<dbReference type="GeneID" id="43869647"/>
<dbReference type="EMBL" id="CP042905">
    <property type="protein sequence ID" value="QEE16737.1"/>
    <property type="molecule type" value="Genomic_DNA"/>
</dbReference>